<evidence type="ECO:0000313" key="3">
    <source>
        <dbReference type="Proteomes" id="UP001303647"/>
    </source>
</evidence>
<feature type="transmembrane region" description="Helical" evidence="1">
    <location>
        <begin position="112"/>
        <end position="139"/>
    </location>
</feature>
<evidence type="ECO:0000313" key="2">
    <source>
        <dbReference type="EMBL" id="KAK4244580.1"/>
    </source>
</evidence>
<keyword evidence="1" id="KW-1133">Transmembrane helix</keyword>
<gene>
    <name evidence="2" type="ORF">C7999DRAFT_17180</name>
</gene>
<dbReference type="EMBL" id="MU857732">
    <property type="protein sequence ID" value="KAK4244580.1"/>
    <property type="molecule type" value="Genomic_DNA"/>
</dbReference>
<dbReference type="Proteomes" id="UP001303647">
    <property type="component" value="Unassembled WGS sequence"/>
</dbReference>
<feature type="transmembrane region" description="Helical" evidence="1">
    <location>
        <begin position="73"/>
        <end position="92"/>
    </location>
</feature>
<feature type="transmembrane region" description="Helical" evidence="1">
    <location>
        <begin position="145"/>
        <end position="163"/>
    </location>
</feature>
<protein>
    <submittedName>
        <fullName evidence="2">Uncharacterized protein</fullName>
    </submittedName>
</protein>
<keyword evidence="3" id="KW-1185">Reference proteome</keyword>
<feature type="transmembrane region" description="Helical" evidence="1">
    <location>
        <begin position="45"/>
        <end position="67"/>
    </location>
</feature>
<sequence length="174" mass="18639">MPVSLPTMTNPVSSTTAPAEAPGPFDFRARLLRPLDLSTVRGKSVAAIVILRLIANLVHFVFAGFSIHPLSCLWYVADQLVVTYAVSFIADAAGERKLWGTGVRVGERFFELFLLACAAVHVLYMFFLVVLVASFAIFFGVTGGIVLTIVGAVILPVALLAAMPEDEEGCLSLP</sequence>
<dbReference type="AlphaFoldDB" id="A0AAN7HJP9"/>
<keyword evidence="1" id="KW-0472">Membrane</keyword>
<reference evidence="2" key="1">
    <citation type="journal article" date="2023" name="Mol. Phylogenet. Evol.">
        <title>Genome-scale phylogeny and comparative genomics of the fungal order Sordariales.</title>
        <authorList>
            <person name="Hensen N."/>
            <person name="Bonometti L."/>
            <person name="Westerberg I."/>
            <person name="Brannstrom I.O."/>
            <person name="Guillou S."/>
            <person name="Cros-Aarteil S."/>
            <person name="Calhoun S."/>
            <person name="Haridas S."/>
            <person name="Kuo A."/>
            <person name="Mondo S."/>
            <person name="Pangilinan J."/>
            <person name="Riley R."/>
            <person name="LaButti K."/>
            <person name="Andreopoulos B."/>
            <person name="Lipzen A."/>
            <person name="Chen C."/>
            <person name="Yan M."/>
            <person name="Daum C."/>
            <person name="Ng V."/>
            <person name="Clum A."/>
            <person name="Steindorff A."/>
            <person name="Ohm R.A."/>
            <person name="Martin F."/>
            <person name="Silar P."/>
            <person name="Natvig D.O."/>
            <person name="Lalanne C."/>
            <person name="Gautier V."/>
            <person name="Ament-Velasquez S.L."/>
            <person name="Kruys A."/>
            <person name="Hutchinson M.I."/>
            <person name="Powell A.J."/>
            <person name="Barry K."/>
            <person name="Miller A.N."/>
            <person name="Grigoriev I.V."/>
            <person name="Debuchy R."/>
            <person name="Gladieux P."/>
            <person name="Hiltunen Thoren M."/>
            <person name="Johannesson H."/>
        </authorList>
    </citation>
    <scope>NUCLEOTIDE SEQUENCE</scope>
    <source>
        <strain evidence="2">CBS 359.72</strain>
    </source>
</reference>
<reference evidence="2" key="2">
    <citation type="submission" date="2023-05" db="EMBL/GenBank/DDBJ databases">
        <authorList>
            <consortium name="Lawrence Berkeley National Laboratory"/>
            <person name="Steindorff A."/>
            <person name="Hensen N."/>
            <person name="Bonometti L."/>
            <person name="Westerberg I."/>
            <person name="Brannstrom I.O."/>
            <person name="Guillou S."/>
            <person name="Cros-Aarteil S."/>
            <person name="Calhoun S."/>
            <person name="Haridas S."/>
            <person name="Kuo A."/>
            <person name="Mondo S."/>
            <person name="Pangilinan J."/>
            <person name="Riley R."/>
            <person name="Labutti K."/>
            <person name="Andreopoulos B."/>
            <person name="Lipzen A."/>
            <person name="Chen C."/>
            <person name="Yanf M."/>
            <person name="Daum C."/>
            <person name="Ng V."/>
            <person name="Clum A."/>
            <person name="Ohm R."/>
            <person name="Martin F."/>
            <person name="Silar P."/>
            <person name="Natvig D."/>
            <person name="Lalanne C."/>
            <person name="Gautier V."/>
            <person name="Ament-Velasquez S.L."/>
            <person name="Kruys A."/>
            <person name="Hutchinson M.I."/>
            <person name="Powell A.J."/>
            <person name="Barry K."/>
            <person name="Miller A.N."/>
            <person name="Grigoriev I.V."/>
            <person name="Debuchy R."/>
            <person name="Gladieux P."/>
            <person name="Thoren M.H."/>
            <person name="Johannesson H."/>
        </authorList>
    </citation>
    <scope>NUCLEOTIDE SEQUENCE</scope>
    <source>
        <strain evidence="2">CBS 359.72</strain>
    </source>
</reference>
<organism evidence="2 3">
    <name type="scientific">Corynascus novoguineensis</name>
    <dbReference type="NCBI Taxonomy" id="1126955"/>
    <lineage>
        <taxon>Eukaryota</taxon>
        <taxon>Fungi</taxon>
        <taxon>Dikarya</taxon>
        <taxon>Ascomycota</taxon>
        <taxon>Pezizomycotina</taxon>
        <taxon>Sordariomycetes</taxon>
        <taxon>Sordariomycetidae</taxon>
        <taxon>Sordariales</taxon>
        <taxon>Chaetomiaceae</taxon>
        <taxon>Corynascus</taxon>
    </lineage>
</organism>
<name>A0AAN7HJP9_9PEZI</name>
<keyword evidence="1" id="KW-0812">Transmembrane</keyword>
<accession>A0AAN7HJP9</accession>
<proteinExistence type="predicted"/>
<comment type="caution">
    <text evidence="2">The sequence shown here is derived from an EMBL/GenBank/DDBJ whole genome shotgun (WGS) entry which is preliminary data.</text>
</comment>
<evidence type="ECO:0000256" key="1">
    <source>
        <dbReference type="SAM" id="Phobius"/>
    </source>
</evidence>